<feature type="compositionally biased region" description="Basic and acidic residues" evidence="1">
    <location>
        <begin position="350"/>
        <end position="372"/>
    </location>
</feature>
<dbReference type="InterPro" id="IPR008271">
    <property type="entry name" value="Ser/Thr_kinase_AS"/>
</dbReference>
<dbReference type="OrthoDB" id="1668230at2759"/>
<evidence type="ECO:0000313" key="3">
    <source>
        <dbReference type="EMBL" id="PTB80609.1"/>
    </source>
</evidence>
<dbReference type="Pfam" id="PF00069">
    <property type="entry name" value="Pkinase"/>
    <property type="match status" value="1"/>
</dbReference>
<evidence type="ECO:0000259" key="2">
    <source>
        <dbReference type="PROSITE" id="PS50011"/>
    </source>
</evidence>
<name>A0A2T4CGC0_TRILO</name>
<feature type="compositionally biased region" description="Acidic residues" evidence="1">
    <location>
        <begin position="373"/>
        <end position="382"/>
    </location>
</feature>
<protein>
    <submittedName>
        <fullName evidence="3">Kinase-like protein</fullName>
    </submittedName>
</protein>
<reference evidence="3 4" key="1">
    <citation type="submission" date="2016-07" db="EMBL/GenBank/DDBJ databases">
        <title>Multiple horizontal gene transfer events from other fungi enriched the ability of initially mycotrophic Trichoderma (Ascomycota) to feed on dead plant biomass.</title>
        <authorList>
            <consortium name="DOE Joint Genome Institute"/>
            <person name="Aerts A."/>
            <person name="Atanasova L."/>
            <person name="Chenthamara K."/>
            <person name="Zhang J."/>
            <person name="Grujic M."/>
            <person name="Henrissat B."/>
            <person name="Kuo A."/>
            <person name="Salamov A."/>
            <person name="Lipzen A."/>
            <person name="Labutti K."/>
            <person name="Barry K."/>
            <person name="Miao Y."/>
            <person name="Rahimi M.J."/>
            <person name="Shen Q."/>
            <person name="Grigoriev I.V."/>
            <person name="Kubicek C.P."/>
            <person name="Druzhinina I.S."/>
        </authorList>
    </citation>
    <scope>NUCLEOTIDE SEQUENCE [LARGE SCALE GENOMIC DNA]</scope>
    <source>
        <strain evidence="3 4">ATCC 18648</strain>
    </source>
</reference>
<dbReference type="CDD" id="cd00180">
    <property type="entry name" value="PKc"/>
    <property type="match status" value="1"/>
</dbReference>
<dbReference type="GO" id="GO:0005524">
    <property type="term" value="F:ATP binding"/>
    <property type="evidence" value="ECO:0007669"/>
    <property type="project" value="InterPro"/>
</dbReference>
<dbReference type="PANTHER" id="PTHR24359:SF1">
    <property type="entry name" value="INHIBITOR OF NUCLEAR FACTOR KAPPA-B KINASE EPSILON SUBUNIT HOMOLOG 1-RELATED"/>
    <property type="match status" value="1"/>
</dbReference>
<keyword evidence="3" id="KW-0418">Kinase</keyword>
<dbReference type="AlphaFoldDB" id="A0A2T4CGC0"/>
<gene>
    <name evidence="3" type="ORF">M440DRAFT_1467804</name>
</gene>
<dbReference type="InterPro" id="IPR000719">
    <property type="entry name" value="Prot_kinase_dom"/>
</dbReference>
<dbReference type="EMBL" id="KZ679127">
    <property type="protein sequence ID" value="PTB80609.1"/>
    <property type="molecule type" value="Genomic_DNA"/>
</dbReference>
<feature type="region of interest" description="Disordered" evidence="1">
    <location>
        <begin position="314"/>
        <end position="421"/>
    </location>
</feature>
<dbReference type="SUPFAM" id="SSF56112">
    <property type="entry name" value="Protein kinase-like (PK-like)"/>
    <property type="match status" value="1"/>
</dbReference>
<dbReference type="STRING" id="983965.A0A2T4CGC0"/>
<proteinExistence type="predicted"/>
<organism evidence="3 4">
    <name type="scientific">Trichoderma longibrachiatum ATCC 18648</name>
    <dbReference type="NCBI Taxonomy" id="983965"/>
    <lineage>
        <taxon>Eukaryota</taxon>
        <taxon>Fungi</taxon>
        <taxon>Dikarya</taxon>
        <taxon>Ascomycota</taxon>
        <taxon>Pezizomycotina</taxon>
        <taxon>Sordariomycetes</taxon>
        <taxon>Hypocreomycetidae</taxon>
        <taxon>Hypocreales</taxon>
        <taxon>Hypocreaceae</taxon>
        <taxon>Trichoderma</taxon>
    </lineage>
</organism>
<dbReference type="PROSITE" id="PS00108">
    <property type="entry name" value="PROTEIN_KINASE_ST"/>
    <property type="match status" value="1"/>
</dbReference>
<dbReference type="Proteomes" id="UP000240760">
    <property type="component" value="Unassembled WGS sequence"/>
</dbReference>
<keyword evidence="3" id="KW-0808">Transferase</keyword>
<sequence>MYQLPYITQALYELGILHERHEDNAPSTKKLGTRHPALQGPVLEPGPSSWNRSVHHGDPSKEGGVVDEDRPPALLRFASNGKPTNLARYFDRRQPRKQNAVPIIERGESSRQGARNTGIQPRRISQRTRGSRTAGHPATISRRSITRATLKMGTEGDLLEISTRKIGLSKKHALHKGTGEFALTQSQHDFGVSLRIAKLSRDAHGWAALTWPLELDLFFDPNSDAVLLINKTILDTREMLVIKQLPIVPGKLPVRVGAMEKTALQPTSYHFSLSGKHMFDITVLPRRYAATTVTLRRLTQGKRTVDMLSQQVVESTAKRAKTSVANDRSLNRSSNDQSAGKGQDSTASWKGKEREKDDRSKDNGKGKSKATDDVTDEKDQADEQVTADASNASTIIQRLPSNELTPLSTSSFPSGSELRAGHIPAANHPLAELPQDATIKIANATREEDYTLIRRDNIAALTNTLVFKAHHSKFPGKLVAVKIWRSVFDLDFVPGAGVSVISKVSTHFMRELKNHMRVSMHPAIVKLYGFDVRLLALYMEHVDARDLAKHRHPGRNPYCTLDDSEAERVLNHIADALDFIHSKDVVHNDIKPSNILYTKERGPVLIDFGWSSDTKTVHTAGSPWYIPPEYLEDGRRGPAGDIFAFGVVMLYLMRKIPLPDLLSPPLHWRIDLLRSEGPEAFEARKAMRSWLLMIRKSLQDLLMVRNEGKGGMLEEVVLGITDMDVKTRLTGAALRQFIEEY</sequence>
<feature type="domain" description="Protein kinase" evidence="2">
    <location>
        <begin position="452"/>
        <end position="741"/>
    </location>
</feature>
<feature type="region of interest" description="Disordered" evidence="1">
    <location>
        <begin position="108"/>
        <end position="138"/>
    </location>
</feature>
<dbReference type="PANTHER" id="PTHR24359">
    <property type="entry name" value="SERINE/THREONINE-PROTEIN KINASE SBK1"/>
    <property type="match status" value="1"/>
</dbReference>
<evidence type="ECO:0000313" key="4">
    <source>
        <dbReference type="Proteomes" id="UP000240760"/>
    </source>
</evidence>
<dbReference type="InterPro" id="IPR011009">
    <property type="entry name" value="Kinase-like_dom_sf"/>
</dbReference>
<accession>A0A2T4CGC0</accession>
<feature type="compositionally biased region" description="Polar residues" evidence="1">
    <location>
        <begin position="323"/>
        <end position="348"/>
    </location>
</feature>
<dbReference type="GO" id="GO:0004674">
    <property type="term" value="F:protein serine/threonine kinase activity"/>
    <property type="evidence" value="ECO:0007669"/>
    <property type="project" value="TreeGrafter"/>
</dbReference>
<dbReference type="Gene3D" id="1.10.510.10">
    <property type="entry name" value="Transferase(Phosphotransferase) domain 1"/>
    <property type="match status" value="1"/>
</dbReference>
<feature type="compositionally biased region" description="Polar residues" evidence="1">
    <location>
        <begin position="110"/>
        <end position="119"/>
    </location>
</feature>
<feature type="compositionally biased region" description="Polar residues" evidence="1">
    <location>
        <begin position="387"/>
        <end position="414"/>
    </location>
</feature>
<dbReference type="SMART" id="SM00220">
    <property type="entry name" value="S_TKc"/>
    <property type="match status" value="1"/>
</dbReference>
<keyword evidence="4" id="KW-1185">Reference proteome</keyword>
<evidence type="ECO:0000256" key="1">
    <source>
        <dbReference type="SAM" id="MobiDB-lite"/>
    </source>
</evidence>
<dbReference type="PROSITE" id="PS50011">
    <property type="entry name" value="PROTEIN_KINASE_DOM"/>
    <property type="match status" value="1"/>
</dbReference>
<feature type="region of interest" description="Disordered" evidence="1">
    <location>
        <begin position="25"/>
        <end position="68"/>
    </location>
</feature>